<organism evidence="2 3">
    <name type="scientific">Parvibium lacunae</name>
    <dbReference type="NCBI Taxonomy" id="1888893"/>
    <lineage>
        <taxon>Bacteria</taxon>
        <taxon>Pseudomonadati</taxon>
        <taxon>Pseudomonadota</taxon>
        <taxon>Betaproteobacteria</taxon>
        <taxon>Burkholderiales</taxon>
        <taxon>Alcaligenaceae</taxon>
        <taxon>Parvibium</taxon>
    </lineage>
</organism>
<keyword evidence="3" id="KW-1185">Reference proteome</keyword>
<dbReference type="AlphaFoldDB" id="A0A368L6K4"/>
<evidence type="ECO:0000313" key="3">
    <source>
        <dbReference type="Proteomes" id="UP000252357"/>
    </source>
</evidence>
<gene>
    <name evidence="2" type="ORF">DU000_00455</name>
</gene>
<accession>A0A368L6K4</accession>
<proteinExistence type="predicted"/>
<feature type="coiled-coil region" evidence="1">
    <location>
        <begin position="57"/>
        <end position="155"/>
    </location>
</feature>
<keyword evidence="1" id="KW-0175">Coiled coil</keyword>
<reference evidence="2 3" key="1">
    <citation type="journal article" date="2018" name="Int. J. Syst. Evol. Microbiol.">
        <title>Parvibium lacunae gen. nov., sp. nov., a new member of the family Alcaligenaceae isolated from a freshwater pond.</title>
        <authorList>
            <person name="Chen W.M."/>
            <person name="Xie P.B."/>
            <person name="Hsu M.Y."/>
            <person name="Sheu S.Y."/>
        </authorList>
    </citation>
    <scope>NUCLEOTIDE SEQUENCE [LARGE SCALE GENOMIC DNA]</scope>
    <source>
        <strain evidence="2 3">KMB9</strain>
    </source>
</reference>
<sequence length="160" mass="18528">MLVAAAVGANPASPNIYRLQTEDGRTLYTDRPATSTSATATTQLTTITLALPPAPTLTEQRQQQQQLRQEYEKVTQRLYQREREREQAWLAARQAQARFEQLNSQREAQREALAHERYVTWYGMRPLKPSYFQRQAQLDQQVQQAQQQAVRAQMQLRQAP</sequence>
<protein>
    <recommendedName>
        <fullName evidence="4">DUF4124 domain-containing protein</fullName>
    </recommendedName>
</protein>
<comment type="caution">
    <text evidence="2">The sequence shown here is derived from an EMBL/GenBank/DDBJ whole genome shotgun (WGS) entry which is preliminary data.</text>
</comment>
<evidence type="ECO:0000313" key="2">
    <source>
        <dbReference type="EMBL" id="RCS59256.1"/>
    </source>
</evidence>
<dbReference type="EMBL" id="QPGB01000001">
    <property type="protein sequence ID" value="RCS59256.1"/>
    <property type="molecule type" value="Genomic_DNA"/>
</dbReference>
<dbReference type="Proteomes" id="UP000252357">
    <property type="component" value="Unassembled WGS sequence"/>
</dbReference>
<evidence type="ECO:0008006" key="4">
    <source>
        <dbReference type="Google" id="ProtNLM"/>
    </source>
</evidence>
<name>A0A368L6K4_9BURK</name>
<evidence type="ECO:0000256" key="1">
    <source>
        <dbReference type="SAM" id="Coils"/>
    </source>
</evidence>